<evidence type="ECO:0000256" key="3">
    <source>
        <dbReference type="ARBA" id="ARBA00022448"/>
    </source>
</evidence>
<dbReference type="GO" id="GO:0005886">
    <property type="term" value="C:plasma membrane"/>
    <property type="evidence" value="ECO:0007669"/>
    <property type="project" value="UniProtKB-SubCell"/>
</dbReference>
<dbReference type="PANTHER" id="PTHR47737:SF1">
    <property type="entry name" value="GLYCINE BETAINE_PROLINE BETAINE TRANSPORT SYSTEM PERMEASE PROTEIN PROW"/>
    <property type="match status" value="1"/>
</dbReference>
<name>A0A5B8RGR0_9ZZZZ</name>
<feature type="transmembrane region" description="Helical" evidence="8">
    <location>
        <begin position="20"/>
        <end position="41"/>
    </location>
</feature>
<accession>A0A5B8RGR0</accession>
<dbReference type="CDD" id="cd06261">
    <property type="entry name" value="TM_PBP2"/>
    <property type="match status" value="2"/>
</dbReference>
<evidence type="ECO:0000256" key="7">
    <source>
        <dbReference type="ARBA" id="ARBA00023136"/>
    </source>
</evidence>
<evidence type="ECO:0000256" key="5">
    <source>
        <dbReference type="ARBA" id="ARBA00022692"/>
    </source>
</evidence>
<dbReference type="FunFam" id="1.10.3720.10:FF:000001">
    <property type="entry name" value="Glycine betaine ABC transporter, permease"/>
    <property type="match status" value="1"/>
</dbReference>
<feature type="domain" description="ABC transmembrane type-1" evidence="9">
    <location>
        <begin position="156"/>
        <end position="335"/>
    </location>
</feature>
<evidence type="ECO:0000256" key="2">
    <source>
        <dbReference type="ARBA" id="ARBA00004236"/>
    </source>
</evidence>
<dbReference type="GO" id="GO:0015226">
    <property type="term" value="F:carnitine transmembrane transporter activity"/>
    <property type="evidence" value="ECO:0007669"/>
    <property type="project" value="TreeGrafter"/>
</dbReference>
<feature type="transmembrane region" description="Helical" evidence="8">
    <location>
        <begin position="160"/>
        <end position="182"/>
    </location>
</feature>
<keyword evidence="5 8" id="KW-0812">Transmembrane</keyword>
<dbReference type="GO" id="GO:0005275">
    <property type="term" value="F:amine transmembrane transporter activity"/>
    <property type="evidence" value="ECO:0007669"/>
    <property type="project" value="TreeGrafter"/>
</dbReference>
<dbReference type="InterPro" id="IPR035906">
    <property type="entry name" value="MetI-like_sf"/>
</dbReference>
<evidence type="ECO:0000256" key="1">
    <source>
        <dbReference type="ARBA" id="ARBA00004141"/>
    </source>
</evidence>
<protein>
    <recommendedName>
        <fullName evidence="9">ABC transmembrane type-1 domain-containing protein</fullName>
    </recommendedName>
</protein>
<feature type="transmembrane region" description="Helical" evidence="8">
    <location>
        <begin position="586"/>
        <end position="607"/>
    </location>
</feature>
<feature type="domain" description="ABC transmembrane type-1" evidence="9">
    <location>
        <begin position="467"/>
        <end position="646"/>
    </location>
</feature>
<dbReference type="InterPro" id="IPR000515">
    <property type="entry name" value="MetI-like"/>
</dbReference>
<evidence type="ECO:0000256" key="6">
    <source>
        <dbReference type="ARBA" id="ARBA00022989"/>
    </source>
</evidence>
<dbReference type="EMBL" id="MN079122">
    <property type="protein sequence ID" value="QEA06045.1"/>
    <property type="molecule type" value="Genomic_DNA"/>
</dbReference>
<dbReference type="Pfam" id="PF00528">
    <property type="entry name" value="BPD_transp_1"/>
    <property type="match status" value="2"/>
</dbReference>
<dbReference type="PANTHER" id="PTHR47737">
    <property type="entry name" value="GLYCINE BETAINE/PROLINE BETAINE TRANSPORT SYSTEM PERMEASE PROTEIN PROW"/>
    <property type="match status" value="1"/>
</dbReference>
<feature type="transmembrane region" description="Helical" evidence="8">
    <location>
        <begin position="514"/>
        <end position="541"/>
    </location>
</feature>
<feature type="transmembrane region" description="Helical" evidence="8">
    <location>
        <begin position="471"/>
        <end position="494"/>
    </location>
</feature>
<keyword evidence="3" id="KW-0813">Transport</keyword>
<dbReference type="PROSITE" id="PS50928">
    <property type="entry name" value="ABC_TM1"/>
    <property type="match status" value="2"/>
</dbReference>
<feature type="transmembrane region" description="Helical" evidence="8">
    <location>
        <begin position="353"/>
        <end position="372"/>
    </location>
</feature>
<feature type="transmembrane region" description="Helical" evidence="8">
    <location>
        <begin position="203"/>
        <end position="230"/>
    </location>
</feature>
<comment type="subcellular location">
    <subcellularLocation>
        <location evidence="2">Cell membrane</location>
    </subcellularLocation>
    <subcellularLocation>
        <location evidence="1">Membrane</location>
        <topology evidence="1">Multi-pass membrane protein</topology>
    </subcellularLocation>
</comment>
<keyword evidence="6 8" id="KW-1133">Transmembrane helix</keyword>
<feature type="transmembrane region" description="Helical" evidence="8">
    <location>
        <begin position="110"/>
        <end position="129"/>
    </location>
</feature>
<evidence type="ECO:0000313" key="10">
    <source>
        <dbReference type="EMBL" id="QEA06045.1"/>
    </source>
</evidence>
<feature type="transmembrane region" description="Helical" evidence="8">
    <location>
        <begin position="282"/>
        <end position="303"/>
    </location>
</feature>
<evidence type="ECO:0000256" key="4">
    <source>
        <dbReference type="ARBA" id="ARBA00022475"/>
    </source>
</evidence>
<dbReference type="GO" id="GO:0015871">
    <property type="term" value="P:choline transport"/>
    <property type="evidence" value="ECO:0007669"/>
    <property type="project" value="TreeGrafter"/>
</dbReference>
<keyword evidence="4" id="KW-1003">Cell membrane</keyword>
<dbReference type="Gene3D" id="1.10.3720.10">
    <property type="entry name" value="MetI-like"/>
    <property type="match status" value="2"/>
</dbReference>
<gene>
    <name evidence="10" type="ORF">KBTEX_02374</name>
</gene>
<feature type="transmembrane region" description="Helical" evidence="8">
    <location>
        <begin position="136"/>
        <end position="154"/>
    </location>
</feature>
<dbReference type="AlphaFoldDB" id="A0A5B8RGR0"/>
<organism evidence="10">
    <name type="scientific">uncultured organism</name>
    <dbReference type="NCBI Taxonomy" id="155900"/>
    <lineage>
        <taxon>unclassified sequences</taxon>
        <taxon>environmental samples</taxon>
    </lineage>
</organism>
<reference evidence="10" key="1">
    <citation type="submission" date="2019-06" db="EMBL/GenBank/DDBJ databases">
        <authorList>
            <person name="Murdoch R.W."/>
            <person name="Fathepure B."/>
        </authorList>
    </citation>
    <scope>NUCLEOTIDE SEQUENCE</scope>
</reference>
<sequence>MNEAVAERTGAGGGLSRTAVTVAAVVLALFVADRLAGWLPWLGVYPGSWELPVSDWVSDAMEWLLQDAAIGGIGFRSVVRSLATLLSVPLEAGTLVLAKGFELPFADGGVMLPALSWLGVAAALVLFGARIGGRRLATLLFFTVAYLAFFGQWQSAMTTIASILVAVPVGLVLGLLLGLAAYRHPAFERVLRPVLDLMQTVPIFAYLVPVLVLFGFGPVAAVVATVIYAMPPMARVTIVALRGVSEEILEFARMSGCTRRQLTWRVLVPAARQGLMVGVNQVIMLSLNMVIIASMIGAGGLGYDVLRALRRLQIGDGLEAGVAITLIAIATERLGRALTDGTRSRPRLPRRHFALLLAAVVALPTIAGVFWSPLAGVPDALTVSTAEYWGRLVAWVNTELYGPLNGAKSVLLVYVLIPFKRALVALPWTGVVAALAVLSHRLGGWRLAAGVTALALFIAVTGNWEKAMITVYLCGISVAIAALIGIPLGIWSAASDRVHRVTTTVVDTLQTLPSFVYLIPVVMLFQVGDFSAMVAIVLYALAPAVRYTDHGIRGVPAETIEAARMCGCTRGQIRWRVQLPLALPEIMLGLNQTIMMALSMLVITALVGTRDLGQEVYIALTRADIGAGLVAGLCVAFIAMIADRLIGAWVARRRAALGLA</sequence>
<feature type="transmembrane region" description="Helical" evidence="8">
    <location>
        <begin position="627"/>
        <end position="646"/>
    </location>
</feature>
<keyword evidence="7 8" id="KW-0472">Membrane</keyword>
<dbReference type="GO" id="GO:0031460">
    <property type="term" value="P:glycine betaine transport"/>
    <property type="evidence" value="ECO:0007669"/>
    <property type="project" value="TreeGrafter"/>
</dbReference>
<proteinExistence type="predicted"/>
<evidence type="ECO:0000256" key="8">
    <source>
        <dbReference type="SAM" id="Phobius"/>
    </source>
</evidence>
<evidence type="ECO:0000259" key="9">
    <source>
        <dbReference type="PROSITE" id="PS50928"/>
    </source>
</evidence>
<dbReference type="SUPFAM" id="SSF161098">
    <property type="entry name" value="MetI-like"/>
    <property type="match status" value="2"/>
</dbReference>
<feature type="transmembrane region" description="Helical" evidence="8">
    <location>
        <begin position="445"/>
        <end position="464"/>
    </location>
</feature>